<comment type="caution">
    <text evidence="1">The sequence shown here is derived from an EMBL/GenBank/DDBJ whole genome shotgun (WGS) entry which is preliminary data.</text>
</comment>
<protein>
    <submittedName>
        <fullName evidence="1">Reverse transcriptase/endonuclease</fullName>
    </submittedName>
</protein>
<gene>
    <name evidence="1" type="ORF">GSB_154561</name>
</gene>
<dbReference type="EMBL" id="AHHH01000166">
    <property type="protein sequence ID" value="ESU40862.1"/>
    <property type="molecule type" value="Genomic_DNA"/>
</dbReference>
<keyword evidence="1" id="KW-0695">RNA-directed DNA polymerase</keyword>
<keyword evidence="1" id="KW-0548">Nucleotidyltransferase</keyword>
<keyword evidence="1" id="KW-0378">Hydrolase</keyword>
<keyword evidence="1" id="KW-0540">Nuclease</keyword>
<name>V6TR94_GIAIN</name>
<proteinExistence type="predicted"/>
<keyword evidence="1" id="KW-0255">Endonuclease</keyword>
<dbReference type="AlphaFoldDB" id="V6TR94"/>
<reference evidence="2" key="1">
    <citation type="submission" date="2012-02" db="EMBL/GenBank/DDBJ databases">
        <title>Genome sequencing of Giardia lamblia Genotypes A2 and B isolates (DH and GS) and comparative analysis with the genomes of Genotypes A1 and E (WB and Pig).</title>
        <authorList>
            <person name="Adam R."/>
            <person name="Dahlstrom E."/>
            <person name="Martens C."/>
            <person name="Bruno D."/>
            <person name="Barbian K."/>
            <person name="Porcella S.F."/>
            <person name="Nash T."/>
        </authorList>
    </citation>
    <scope>NUCLEOTIDE SEQUENCE</scope>
    <source>
        <strain evidence="2">GS</strain>
    </source>
</reference>
<dbReference type="GO" id="GO:0003964">
    <property type="term" value="F:RNA-directed DNA polymerase activity"/>
    <property type="evidence" value="ECO:0007669"/>
    <property type="project" value="UniProtKB-KW"/>
</dbReference>
<accession>V6TR94</accession>
<keyword evidence="1" id="KW-0808">Transferase</keyword>
<reference evidence="1 2" key="2">
    <citation type="journal article" date="2013" name="Genome Biol. Evol.">
        <title>Genome sequencing of Giardia lamblia genotypes A2 and B isolates (DH and GS) and comparative analysis with the genomes of genotypes A1 and E (WB and Pig).</title>
        <authorList>
            <person name="Adam R.D."/>
            <person name="Dahlstrom E.W."/>
            <person name="Martens C.A."/>
            <person name="Bruno D.P."/>
            <person name="Barbian K.D."/>
            <person name="Ricklefs S.M."/>
            <person name="Hernandez M.M."/>
            <person name="Narla N.P."/>
            <person name="Patel R.B."/>
            <person name="Porcella S.F."/>
            <person name="Nash T.E."/>
        </authorList>
    </citation>
    <scope>NUCLEOTIDE SEQUENCE [LARGE SCALE GENOMIC DNA]</scope>
    <source>
        <strain evidence="1 2">GS</strain>
    </source>
</reference>
<organism evidence="1 2">
    <name type="scientific">Giardia intestinalis</name>
    <name type="common">Giardia lamblia</name>
    <dbReference type="NCBI Taxonomy" id="5741"/>
    <lineage>
        <taxon>Eukaryota</taxon>
        <taxon>Metamonada</taxon>
        <taxon>Diplomonadida</taxon>
        <taxon>Hexamitidae</taxon>
        <taxon>Giardiinae</taxon>
        <taxon>Giardia</taxon>
    </lineage>
</organism>
<dbReference type="Proteomes" id="UP000018040">
    <property type="component" value="Unassembled WGS sequence"/>
</dbReference>
<dbReference type="GO" id="GO:0004519">
    <property type="term" value="F:endonuclease activity"/>
    <property type="evidence" value="ECO:0007669"/>
    <property type="project" value="UniProtKB-KW"/>
</dbReference>
<sequence length="95" mass="11032">MSSYYAQKIKAYSERTMHEKPAERLRSLGVNLAKFMAFAVPSVEYQHHRLRWPTWCGRMPFYRDVRSPPQMATTRSVSISAEDVTHVLSEGGKQR</sequence>
<evidence type="ECO:0000313" key="2">
    <source>
        <dbReference type="Proteomes" id="UP000018040"/>
    </source>
</evidence>
<evidence type="ECO:0000313" key="1">
    <source>
        <dbReference type="EMBL" id="ESU40862.1"/>
    </source>
</evidence>